<dbReference type="Proteomes" id="UP001595880">
    <property type="component" value="Unassembled WGS sequence"/>
</dbReference>
<dbReference type="Gene3D" id="3.40.980.10">
    <property type="entry name" value="MoaB/Mog-like domain"/>
    <property type="match status" value="1"/>
</dbReference>
<reference evidence="12" key="1">
    <citation type="journal article" date="2019" name="Int. J. Syst. Evol. Microbiol.">
        <title>The Global Catalogue of Microorganisms (GCM) 10K type strain sequencing project: providing services to taxonomists for standard genome sequencing and annotation.</title>
        <authorList>
            <consortium name="The Broad Institute Genomics Platform"/>
            <consortium name="The Broad Institute Genome Sequencing Center for Infectious Disease"/>
            <person name="Wu L."/>
            <person name="Ma J."/>
        </authorList>
    </citation>
    <scope>NUCLEOTIDE SEQUENCE [LARGE SCALE GENOMIC DNA]</scope>
    <source>
        <strain evidence="12">KACC 14058</strain>
    </source>
</reference>
<dbReference type="InterPro" id="IPR005110">
    <property type="entry name" value="MoeA_linker/N"/>
</dbReference>
<evidence type="ECO:0000256" key="4">
    <source>
        <dbReference type="ARBA" id="ARBA00013269"/>
    </source>
</evidence>
<comment type="pathway">
    <text evidence="2 9">Cofactor biosynthesis; molybdopterin biosynthesis.</text>
</comment>
<dbReference type="RefSeq" id="WP_390196553.1">
    <property type="nucleotide sequence ID" value="NZ_JBHSDV010000001.1"/>
</dbReference>
<sequence>MNLHRNPIPVEDAINKVLACQIKGDIERIPLMDADNRILSEDLIADHDVPLFDRSPYDGYALIANDTIDASLHNPIVLDVVGAIGAGSVYTEPLQPSQAIRIMTGAKIPTNADCVIMLEDITEDSPSQIKLIKKMKKNQNISFQGEDVAKGTVIVKKGTKINPGIVALLATFGYKDVPVYKRPVIGVMATGSELIEVGEPLEEGKIRNSNAYMIISQIKRAGAIAKYYGQVSDVLEECVEQMKRALNEVDFLITTGGVSVGDYDLLPAIYQQMDAEVLFNKVAMRPGSVTTVSTINEKILFGLSGNPSACYVGFELFAKPMIDTYLAKESIGLKIEKAILSESIDKKNSFDRFIRGKAYMEKGQLHVKLSGKDKSNMVHSLAEANCLIHLQAGRDDYRKGAVVDIRLIDELY</sequence>
<evidence type="ECO:0000256" key="2">
    <source>
        <dbReference type="ARBA" id="ARBA00005046"/>
    </source>
</evidence>
<protein>
    <recommendedName>
        <fullName evidence="5 9">Molybdopterin molybdenumtransferase</fullName>
        <ecNumber evidence="4 9">2.10.1.1</ecNumber>
    </recommendedName>
</protein>
<evidence type="ECO:0000256" key="7">
    <source>
        <dbReference type="ARBA" id="ARBA00023150"/>
    </source>
</evidence>
<dbReference type="Gene3D" id="3.90.105.10">
    <property type="entry name" value="Molybdopterin biosynthesis moea protein, domain 2"/>
    <property type="match status" value="1"/>
</dbReference>
<dbReference type="InterPro" id="IPR001453">
    <property type="entry name" value="MoaB/Mog_dom"/>
</dbReference>
<keyword evidence="7 9" id="KW-0501">Molybdenum cofactor biosynthesis</keyword>
<dbReference type="EC" id="2.10.1.1" evidence="4 9"/>
<proteinExistence type="inferred from homology"/>
<dbReference type="NCBIfam" id="NF045515">
    <property type="entry name" value="Glp_gephyrin"/>
    <property type="match status" value="1"/>
</dbReference>
<keyword evidence="9" id="KW-0808">Transferase</keyword>
<gene>
    <name evidence="11" type="primary">glp</name>
    <name evidence="11" type="ORF">ACFOZ1_04905</name>
</gene>
<keyword evidence="9" id="KW-0479">Metal-binding</keyword>
<dbReference type="Gene3D" id="2.40.340.10">
    <property type="entry name" value="MoeA, C-terminal, domain IV"/>
    <property type="match status" value="1"/>
</dbReference>
<dbReference type="InterPro" id="IPR036135">
    <property type="entry name" value="MoeA_linker/N_sf"/>
</dbReference>
<dbReference type="InterPro" id="IPR005111">
    <property type="entry name" value="MoeA_C_domain_IV"/>
</dbReference>
<dbReference type="SUPFAM" id="SSF63867">
    <property type="entry name" value="MoeA C-terminal domain-like"/>
    <property type="match status" value="1"/>
</dbReference>
<evidence type="ECO:0000256" key="8">
    <source>
        <dbReference type="ARBA" id="ARBA00047317"/>
    </source>
</evidence>
<dbReference type="Pfam" id="PF03453">
    <property type="entry name" value="MoeA_N"/>
    <property type="match status" value="1"/>
</dbReference>
<dbReference type="InterPro" id="IPR036688">
    <property type="entry name" value="MoeA_C_domain_IV_sf"/>
</dbReference>
<evidence type="ECO:0000256" key="3">
    <source>
        <dbReference type="ARBA" id="ARBA00010763"/>
    </source>
</evidence>
<evidence type="ECO:0000256" key="1">
    <source>
        <dbReference type="ARBA" id="ARBA00002901"/>
    </source>
</evidence>
<evidence type="ECO:0000259" key="10">
    <source>
        <dbReference type="SMART" id="SM00852"/>
    </source>
</evidence>
<comment type="function">
    <text evidence="1 9">Catalyzes the insertion of molybdate into adenylated molybdopterin with the concomitant release of AMP.</text>
</comment>
<keyword evidence="12" id="KW-1185">Reference proteome</keyword>
<dbReference type="Gene3D" id="2.170.190.11">
    <property type="entry name" value="Molybdopterin biosynthesis moea protein, domain 3"/>
    <property type="match status" value="1"/>
</dbReference>
<evidence type="ECO:0000313" key="12">
    <source>
        <dbReference type="Proteomes" id="UP001595880"/>
    </source>
</evidence>
<dbReference type="Pfam" id="PF03454">
    <property type="entry name" value="MoeA_C"/>
    <property type="match status" value="1"/>
</dbReference>
<organism evidence="11 12">
    <name type="scientific">Gracilibacillus marinus</name>
    <dbReference type="NCBI Taxonomy" id="630535"/>
    <lineage>
        <taxon>Bacteria</taxon>
        <taxon>Bacillati</taxon>
        <taxon>Bacillota</taxon>
        <taxon>Bacilli</taxon>
        <taxon>Bacillales</taxon>
        <taxon>Bacillaceae</taxon>
        <taxon>Gracilibacillus</taxon>
    </lineage>
</organism>
<evidence type="ECO:0000313" key="11">
    <source>
        <dbReference type="EMBL" id="MFC4387144.1"/>
    </source>
</evidence>
<dbReference type="PANTHER" id="PTHR10192">
    <property type="entry name" value="MOLYBDOPTERIN BIOSYNTHESIS PROTEIN"/>
    <property type="match status" value="1"/>
</dbReference>
<dbReference type="CDD" id="cd00887">
    <property type="entry name" value="MoeA"/>
    <property type="match status" value="1"/>
</dbReference>
<dbReference type="PANTHER" id="PTHR10192:SF5">
    <property type="entry name" value="GEPHYRIN"/>
    <property type="match status" value="1"/>
</dbReference>
<comment type="similarity">
    <text evidence="3 9">Belongs to the MoeA family.</text>
</comment>
<keyword evidence="6 9" id="KW-0500">Molybdenum</keyword>
<dbReference type="InterPro" id="IPR036425">
    <property type="entry name" value="MoaB/Mog-like_dom_sf"/>
</dbReference>
<dbReference type="SMART" id="SM00852">
    <property type="entry name" value="MoCF_biosynth"/>
    <property type="match status" value="1"/>
</dbReference>
<evidence type="ECO:0000256" key="9">
    <source>
        <dbReference type="RuleBase" id="RU365090"/>
    </source>
</evidence>
<dbReference type="Pfam" id="PF00994">
    <property type="entry name" value="MoCF_biosynth"/>
    <property type="match status" value="1"/>
</dbReference>
<keyword evidence="9" id="KW-0460">Magnesium</keyword>
<dbReference type="EMBL" id="JBHSDV010000001">
    <property type="protein sequence ID" value="MFC4387144.1"/>
    <property type="molecule type" value="Genomic_DNA"/>
</dbReference>
<comment type="catalytic activity">
    <reaction evidence="8">
        <text>adenylyl-molybdopterin + molybdate = Mo-molybdopterin + AMP + H(+)</text>
        <dbReference type="Rhea" id="RHEA:35047"/>
        <dbReference type="ChEBI" id="CHEBI:15378"/>
        <dbReference type="ChEBI" id="CHEBI:36264"/>
        <dbReference type="ChEBI" id="CHEBI:62727"/>
        <dbReference type="ChEBI" id="CHEBI:71302"/>
        <dbReference type="ChEBI" id="CHEBI:456215"/>
        <dbReference type="EC" id="2.10.1.1"/>
    </reaction>
</comment>
<dbReference type="SUPFAM" id="SSF53218">
    <property type="entry name" value="Molybdenum cofactor biosynthesis proteins"/>
    <property type="match status" value="1"/>
</dbReference>
<dbReference type="SUPFAM" id="SSF63882">
    <property type="entry name" value="MoeA N-terminal region -like"/>
    <property type="match status" value="1"/>
</dbReference>
<name>A0ABV8VSI0_9BACI</name>
<dbReference type="InterPro" id="IPR038987">
    <property type="entry name" value="MoeA-like"/>
</dbReference>
<feature type="domain" description="MoaB/Mog" evidence="10">
    <location>
        <begin position="186"/>
        <end position="324"/>
    </location>
</feature>
<dbReference type="NCBIfam" id="TIGR00177">
    <property type="entry name" value="molyb_syn"/>
    <property type="match status" value="1"/>
</dbReference>
<evidence type="ECO:0000256" key="5">
    <source>
        <dbReference type="ARBA" id="ARBA00021108"/>
    </source>
</evidence>
<comment type="caution">
    <text evidence="11">The sequence shown here is derived from an EMBL/GenBank/DDBJ whole genome shotgun (WGS) entry which is preliminary data.</text>
</comment>
<comment type="cofactor">
    <cofactor evidence="9">
        <name>Mg(2+)</name>
        <dbReference type="ChEBI" id="CHEBI:18420"/>
    </cofactor>
</comment>
<evidence type="ECO:0000256" key="6">
    <source>
        <dbReference type="ARBA" id="ARBA00022505"/>
    </source>
</evidence>
<accession>A0ABV8VSI0</accession>